<dbReference type="InterPro" id="IPR059002">
    <property type="entry name" value="IBH1_N"/>
</dbReference>
<sequence length="182" mass="20025">MAEQPSISNSVTNPHPPRKKRRTTGSNSPSGSRWKTADEQRIYSSRLADALRSLRRSDSTVVAVRDAADRVLAVSARGRTRWSRALMTRRLGLRLSQIRRKHRRAARPDAGPRKPAAQVKLPPPLQRKVRALGGLVPGCRKLSLPSLLEETADYIAALEMQVKAMAFIAGVIDRGVGMSSVD</sequence>
<evidence type="ECO:0000256" key="1">
    <source>
        <dbReference type="ARBA" id="ARBA00004123"/>
    </source>
</evidence>
<evidence type="ECO:0000256" key="5">
    <source>
        <dbReference type="SAM" id="MobiDB-lite"/>
    </source>
</evidence>
<dbReference type="GO" id="GO:0005634">
    <property type="term" value="C:nucleus"/>
    <property type="evidence" value="ECO:0007669"/>
    <property type="project" value="UniProtKB-SubCell"/>
</dbReference>
<evidence type="ECO:0000256" key="4">
    <source>
        <dbReference type="ARBA" id="ARBA00023242"/>
    </source>
</evidence>
<keyword evidence="3" id="KW-0804">Transcription</keyword>
<dbReference type="InterPro" id="IPR044549">
    <property type="entry name" value="bHLH_AtIBH1-like"/>
</dbReference>
<proteinExistence type="predicted"/>
<protein>
    <submittedName>
        <fullName evidence="7">Transcription factor bHLH148</fullName>
    </submittedName>
</protein>
<feature type="region of interest" description="Disordered" evidence="5">
    <location>
        <begin position="99"/>
        <end position="119"/>
    </location>
</feature>
<dbReference type="AlphaFoldDB" id="A0A5A7QGC9"/>
<dbReference type="CDD" id="cd11444">
    <property type="entry name" value="bHLH_AtIBH1_like"/>
    <property type="match status" value="1"/>
</dbReference>
<evidence type="ECO:0000313" key="7">
    <source>
        <dbReference type="EMBL" id="GER44008.1"/>
    </source>
</evidence>
<dbReference type="InterPro" id="IPR044660">
    <property type="entry name" value="IBH1-like"/>
</dbReference>
<dbReference type="PANTHER" id="PTHR33124:SF81">
    <property type="entry name" value="TRANSCRIPTION FACTOR BHLH149-LIKE"/>
    <property type="match status" value="1"/>
</dbReference>
<dbReference type="GO" id="GO:0000976">
    <property type="term" value="F:transcription cis-regulatory region binding"/>
    <property type="evidence" value="ECO:0007669"/>
    <property type="project" value="UniProtKB-ARBA"/>
</dbReference>
<dbReference type="PANTHER" id="PTHR33124">
    <property type="entry name" value="TRANSCRIPTION FACTOR IBH1-LIKE 1"/>
    <property type="match status" value="1"/>
</dbReference>
<feature type="compositionally biased region" description="Polar residues" evidence="5">
    <location>
        <begin position="1"/>
        <end position="13"/>
    </location>
</feature>
<feature type="region of interest" description="Disordered" evidence="5">
    <location>
        <begin position="1"/>
        <end position="38"/>
    </location>
</feature>
<dbReference type="OrthoDB" id="1647165at2759"/>
<evidence type="ECO:0000256" key="2">
    <source>
        <dbReference type="ARBA" id="ARBA00023015"/>
    </source>
</evidence>
<dbReference type="Proteomes" id="UP000325081">
    <property type="component" value="Unassembled WGS sequence"/>
</dbReference>
<dbReference type="Pfam" id="PF26576">
    <property type="entry name" value="IBH1_N"/>
    <property type="match status" value="1"/>
</dbReference>
<dbReference type="EMBL" id="BKCP01006848">
    <property type="protein sequence ID" value="GER44008.1"/>
    <property type="molecule type" value="Genomic_DNA"/>
</dbReference>
<comment type="caution">
    <text evidence="7">The sequence shown here is derived from an EMBL/GenBank/DDBJ whole genome shotgun (WGS) entry which is preliminary data.</text>
</comment>
<evidence type="ECO:0000259" key="6">
    <source>
        <dbReference type="Pfam" id="PF26576"/>
    </source>
</evidence>
<organism evidence="7 8">
    <name type="scientific">Striga asiatica</name>
    <name type="common">Asiatic witchweed</name>
    <name type="synonym">Buchnera asiatica</name>
    <dbReference type="NCBI Taxonomy" id="4170"/>
    <lineage>
        <taxon>Eukaryota</taxon>
        <taxon>Viridiplantae</taxon>
        <taxon>Streptophyta</taxon>
        <taxon>Embryophyta</taxon>
        <taxon>Tracheophyta</taxon>
        <taxon>Spermatophyta</taxon>
        <taxon>Magnoliopsida</taxon>
        <taxon>eudicotyledons</taxon>
        <taxon>Gunneridae</taxon>
        <taxon>Pentapetalae</taxon>
        <taxon>asterids</taxon>
        <taxon>lamiids</taxon>
        <taxon>Lamiales</taxon>
        <taxon>Orobanchaceae</taxon>
        <taxon>Buchnereae</taxon>
        <taxon>Striga</taxon>
    </lineage>
</organism>
<name>A0A5A7QGC9_STRAF</name>
<feature type="domain" description="IBH1-like N-terminal" evidence="6">
    <location>
        <begin position="39"/>
        <end position="89"/>
    </location>
</feature>
<dbReference type="GO" id="GO:0006355">
    <property type="term" value="P:regulation of DNA-templated transcription"/>
    <property type="evidence" value="ECO:0007669"/>
    <property type="project" value="InterPro"/>
</dbReference>
<evidence type="ECO:0000313" key="8">
    <source>
        <dbReference type="Proteomes" id="UP000325081"/>
    </source>
</evidence>
<keyword evidence="4" id="KW-0539">Nucleus</keyword>
<reference evidence="8" key="1">
    <citation type="journal article" date="2019" name="Curr. Biol.">
        <title>Genome Sequence of Striga asiatica Provides Insight into the Evolution of Plant Parasitism.</title>
        <authorList>
            <person name="Yoshida S."/>
            <person name="Kim S."/>
            <person name="Wafula E.K."/>
            <person name="Tanskanen J."/>
            <person name="Kim Y.M."/>
            <person name="Honaas L."/>
            <person name="Yang Z."/>
            <person name="Spallek T."/>
            <person name="Conn C.E."/>
            <person name="Ichihashi Y."/>
            <person name="Cheong K."/>
            <person name="Cui S."/>
            <person name="Der J.P."/>
            <person name="Gundlach H."/>
            <person name="Jiao Y."/>
            <person name="Hori C."/>
            <person name="Ishida J.K."/>
            <person name="Kasahara H."/>
            <person name="Kiba T."/>
            <person name="Kim M.S."/>
            <person name="Koo N."/>
            <person name="Laohavisit A."/>
            <person name="Lee Y.H."/>
            <person name="Lumba S."/>
            <person name="McCourt P."/>
            <person name="Mortimer J.C."/>
            <person name="Mutuku J.M."/>
            <person name="Nomura T."/>
            <person name="Sasaki-Sekimoto Y."/>
            <person name="Seto Y."/>
            <person name="Wang Y."/>
            <person name="Wakatake T."/>
            <person name="Sakakibara H."/>
            <person name="Demura T."/>
            <person name="Yamaguchi S."/>
            <person name="Yoneyama K."/>
            <person name="Manabe R.I."/>
            <person name="Nelson D.C."/>
            <person name="Schulman A.H."/>
            <person name="Timko M.P."/>
            <person name="dePamphilis C.W."/>
            <person name="Choi D."/>
            <person name="Shirasu K."/>
        </authorList>
    </citation>
    <scope>NUCLEOTIDE SEQUENCE [LARGE SCALE GENOMIC DNA]</scope>
    <source>
        <strain evidence="8">cv. UVA1</strain>
    </source>
</reference>
<dbReference type="GO" id="GO:0046983">
    <property type="term" value="F:protein dimerization activity"/>
    <property type="evidence" value="ECO:0007669"/>
    <property type="project" value="InterPro"/>
</dbReference>
<evidence type="ECO:0000256" key="3">
    <source>
        <dbReference type="ARBA" id="ARBA00023163"/>
    </source>
</evidence>
<dbReference type="InterPro" id="IPR036638">
    <property type="entry name" value="HLH_DNA-bd_sf"/>
</dbReference>
<comment type="subcellular location">
    <subcellularLocation>
        <location evidence="1">Nucleus</location>
    </subcellularLocation>
</comment>
<feature type="compositionally biased region" description="Polar residues" evidence="5">
    <location>
        <begin position="24"/>
        <end position="33"/>
    </location>
</feature>
<accession>A0A5A7QGC9</accession>
<keyword evidence="8" id="KW-1185">Reference proteome</keyword>
<dbReference type="SUPFAM" id="SSF47459">
    <property type="entry name" value="HLH, helix-loop-helix DNA-binding domain"/>
    <property type="match status" value="1"/>
</dbReference>
<keyword evidence="2" id="KW-0805">Transcription regulation</keyword>
<gene>
    <name evidence="7" type="ORF">STAS_20877</name>
</gene>